<keyword evidence="2" id="KW-0812">Transmembrane</keyword>
<feature type="compositionally biased region" description="Basic and acidic residues" evidence="1">
    <location>
        <begin position="330"/>
        <end position="348"/>
    </location>
</feature>
<feature type="transmembrane region" description="Helical" evidence="2">
    <location>
        <begin position="6"/>
        <end position="28"/>
    </location>
</feature>
<keyword evidence="4" id="KW-1185">Reference proteome</keyword>
<comment type="caution">
    <text evidence="3">The sequence shown here is derived from an EMBL/GenBank/DDBJ whole genome shotgun (WGS) entry which is preliminary data.</text>
</comment>
<evidence type="ECO:0000313" key="3">
    <source>
        <dbReference type="EMBL" id="OBZ85148.1"/>
    </source>
</evidence>
<dbReference type="InParanoid" id="A0A1C7N861"/>
<dbReference type="Proteomes" id="UP000093000">
    <property type="component" value="Unassembled WGS sequence"/>
</dbReference>
<feature type="region of interest" description="Disordered" evidence="1">
    <location>
        <begin position="664"/>
        <end position="686"/>
    </location>
</feature>
<evidence type="ECO:0000256" key="2">
    <source>
        <dbReference type="SAM" id="Phobius"/>
    </source>
</evidence>
<keyword evidence="2" id="KW-1133">Transmembrane helix</keyword>
<feature type="compositionally biased region" description="Polar residues" evidence="1">
    <location>
        <begin position="732"/>
        <end position="741"/>
    </location>
</feature>
<keyword evidence="2" id="KW-0472">Membrane</keyword>
<feature type="region of interest" description="Disordered" evidence="1">
    <location>
        <begin position="330"/>
        <end position="379"/>
    </location>
</feature>
<proteinExistence type="predicted"/>
<feature type="region of interest" description="Disordered" evidence="1">
    <location>
        <begin position="566"/>
        <end position="646"/>
    </location>
</feature>
<dbReference type="AlphaFoldDB" id="A0A1C7N861"/>
<reference evidence="3 4" key="1">
    <citation type="submission" date="2016-03" db="EMBL/GenBank/DDBJ databases">
        <title>Choanephora cucurbitarum.</title>
        <authorList>
            <person name="Min B."/>
            <person name="Park H."/>
            <person name="Park J.-H."/>
            <person name="Shin H.-D."/>
            <person name="Choi I.-G."/>
        </authorList>
    </citation>
    <scope>NUCLEOTIDE SEQUENCE [LARGE SCALE GENOMIC DNA]</scope>
    <source>
        <strain evidence="3 4">KUS-F28377</strain>
    </source>
</reference>
<feature type="compositionally biased region" description="Low complexity" evidence="1">
    <location>
        <begin position="250"/>
        <end position="262"/>
    </location>
</feature>
<feature type="compositionally biased region" description="Polar residues" evidence="1">
    <location>
        <begin position="223"/>
        <end position="237"/>
    </location>
</feature>
<feature type="compositionally biased region" description="Acidic residues" evidence="1">
    <location>
        <begin position="352"/>
        <end position="363"/>
    </location>
</feature>
<sequence>MSSFPAWTIFVIVVAIIMTIFSGAYYIFRKRISKKSTVGTQESAQDNLDKGISHSDSYSYDIEANIDKQKEKFTHLTPSTMSKSVYSHKSGLSERSGKTMDSPQTPTMPHPVHPKKQTEDNTTGTIKINLPLPPPCSSFFSDKMELNSDEANYLFEAYSQQEASSAPPEDRHLISIAAANIQLKAATIKSTLRQSLRRKKSAAARHTPINQYFPNNLANMPNLSNSASVSRQPSRASSRIPLDDMSFQNTPSSTPDSFPSTPRYNTQTEYFNDNTKAHNLTTPLSQYKPGDDEESASNKIMIEDSPSADYYSAMSTSSFSFHSRSSLKEIDQHDDSLQTTKATERQNKALDLSDEEEDDNDDGEERKELTTPQEVASAAARKIIRSASRKSRTRSVIVTKNVKQPIPINDFTIQDTIPMDKKTTTYATLRETTRRLSRLDITEFPTIGRADKRIMTSISSGSITISGKKANRIQELQRAFQEDSKDAQHASHHSYDRSLSLRNLGANKGHKSLKSLFESTDHDQEPKSNQVNESHQEINMVVQPTKPKEIPHAQPDCQVPTVCDQDAKTITPDTPTEKSSPNKSTFPKSGNNVDTIRRMLRSSWSGNNLKHSGSSQTLSSLSDMGSVGSSYYPSSPSPFGSTNPRLQNQHLASLSLRSHSVVHRSRPSMPTGFMNPQEGPVPTASFSSSTVRTMIPAEEVEEATIRGLEVQEADMLNRKALGIKVEGCCLQEQEQSNQAKTAAQRERERYLKSFQ</sequence>
<feature type="compositionally biased region" description="Basic and acidic residues" evidence="1">
    <location>
        <begin position="743"/>
        <end position="755"/>
    </location>
</feature>
<feature type="region of interest" description="Disordered" evidence="1">
    <location>
        <begin position="732"/>
        <end position="755"/>
    </location>
</feature>
<evidence type="ECO:0000256" key="1">
    <source>
        <dbReference type="SAM" id="MobiDB-lite"/>
    </source>
</evidence>
<feature type="region of interest" description="Disordered" evidence="1">
    <location>
        <begin position="479"/>
        <end position="499"/>
    </location>
</feature>
<feature type="compositionally biased region" description="Polar residues" evidence="1">
    <location>
        <begin position="263"/>
        <end position="285"/>
    </location>
</feature>
<dbReference type="EMBL" id="LUGH01000428">
    <property type="protein sequence ID" value="OBZ85148.1"/>
    <property type="molecule type" value="Genomic_DNA"/>
</dbReference>
<feature type="compositionally biased region" description="Polar residues" evidence="1">
    <location>
        <begin position="602"/>
        <end position="611"/>
    </location>
</feature>
<dbReference type="OrthoDB" id="2287436at2759"/>
<feature type="region of interest" description="Disordered" evidence="1">
    <location>
        <begin position="198"/>
        <end position="217"/>
    </location>
</feature>
<accession>A0A1C7N861</accession>
<dbReference type="STRING" id="101091.A0A1C7N861"/>
<feature type="region of interest" description="Disordered" evidence="1">
    <location>
        <begin position="223"/>
        <end position="296"/>
    </location>
</feature>
<feature type="region of interest" description="Disordered" evidence="1">
    <location>
        <begin position="83"/>
        <end position="120"/>
    </location>
</feature>
<gene>
    <name evidence="3" type="ORF">A0J61_06805</name>
</gene>
<feature type="compositionally biased region" description="Polar residues" evidence="1">
    <location>
        <begin position="208"/>
        <end position="217"/>
    </location>
</feature>
<evidence type="ECO:0000313" key="4">
    <source>
        <dbReference type="Proteomes" id="UP000093000"/>
    </source>
</evidence>
<protein>
    <submittedName>
        <fullName evidence="3">Uncharacterized protein</fullName>
    </submittedName>
</protein>
<organism evidence="3 4">
    <name type="scientific">Choanephora cucurbitarum</name>
    <dbReference type="NCBI Taxonomy" id="101091"/>
    <lineage>
        <taxon>Eukaryota</taxon>
        <taxon>Fungi</taxon>
        <taxon>Fungi incertae sedis</taxon>
        <taxon>Mucoromycota</taxon>
        <taxon>Mucoromycotina</taxon>
        <taxon>Mucoromycetes</taxon>
        <taxon>Mucorales</taxon>
        <taxon>Mucorineae</taxon>
        <taxon>Choanephoraceae</taxon>
        <taxon>Choanephoroideae</taxon>
        <taxon>Choanephora</taxon>
    </lineage>
</organism>
<name>A0A1C7N861_9FUNG</name>
<feature type="compositionally biased region" description="Basic and acidic residues" evidence="1">
    <location>
        <begin position="480"/>
        <end position="496"/>
    </location>
</feature>
<feature type="compositionally biased region" description="Polar residues" evidence="1">
    <location>
        <begin position="571"/>
        <end position="594"/>
    </location>
</feature>
<feature type="compositionally biased region" description="Low complexity" evidence="1">
    <location>
        <begin position="612"/>
        <end position="641"/>
    </location>
</feature>